<dbReference type="InterPro" id="IPR003356">
    <property type="entry name" value="DNA_methylase_A-5"/>
</dbReference>
<keyword evidence="4" id="KW-1185">Reference proteome</keyword>
<dbReference type="InterPro" id="IPR048375">
    <property type="entry name" value="YtxK-like_N"/>
</dbReference>
<dbReference type="PANTHER" id="PTHR41313:SF1">
    <property type="entry name" value="DNA METHYLASE ADENINE-SPECIFIC DOMAIN-CONTAINING PROTEIN"/>
    <property type="match status" value="1"/>
</dbReference>
<dbReference type="SUPFAM" id="SSF53335">
    <property type="entry name" value="S-adenosyl-L-methionine-dependent methyltransferases"/>
    <property type="match status" value="1"/>
</dbReference>
<protein>
    <submittedName>
        <fullName evidence="3">Adenine-specific methyltransferase</fullName>
    </submittedName>
</protein>
<dbReference type="Pfam" id="PF21106">
    <property type="entry name" value="YtxK_like"/>
    <property type="match status" value="1"/>
</dbReference>
<evidence type="ECO:0000313" key="4">
    <source>
        <dbReference type="Proteomes" id="UP000773850"/>
    </source>
</evidence>
<dbReference type="PRINTS" id="PR00507">
    <property type="entry name" value="N12N6MTFRASE"/>
</dbReference>
<dbReference type="Gene3D" id="1.10.150.470">
    <property type="match status" value="1"/>
</dbReference>
<dbReference type="Pfam" id="PF02384">
    <property type="entry name" value="N6_Mtase"/>
    <property type="match status" value="1"/>
</dbReference>
<proteinExistence type="predicted"/>
<keyword evidence="3" id="KW-0489">Methyltransferase</keyword>
<dbReference type="GO" id="GO:0008168">
    <property type="term" value="F:methyltransferase activity"/>
    <property type="evidence" value="ECO:0007669"/>
    <property type="project" value="UniProtKB-KW"/>
</dbReference>
<dbReference type="Gene3D" id="3.40.50.150">
    <property type="entry name" value="Vaccinia Virus protein VP39"/>
    <property type="match status" value="1"/>
</dbReference>
<evidence type="ECO:0000313" key="3">
    <source>
        <dbReference type="EMBL" id="KAF6510491.1"/>
    </source>
</evidence>
<dbReference type="GO" id="GO:0032259">
    <property type="term" value="P:methylation"/>
    <property type="evidence" value="ECO:0007669"/>
    <property type="project" value="UniProtKB-KW"/>
</dbReference>
<gene>
    <name evidence="3" type="ORF">GS8_2648</name>
</gene>
<name>A0ABQ7HE94_GEOSE</name>
<dbReference type="InterPro" id="IPR052933">
    <property type="entry name" value="DNA_Protect_Modify"/>
</dbReference>
<comment type="caution">
    <text evidence="3">The sequence shown here is derived from an EMBL/GenBank/DDBJ whole genome shotgun (WGS) entry which is preliminary data.</text>
</comment>
<dbReference type="EMBL" id="LUCS01000028">
    <property type="protein sequence ID" value="KAF6510491.1"/>
    <property type="molecule type" value="Genomic_DNA"/>
</dbReference>
<dbReference type="PANTHER" id="PTHR41313">
    <property type="entry name" value="ADENINE-SPECIFIC METHYLTRANSFERASE"/>
    <property type="match status" value="1"/>
</dbReference>
<dbReference type="InterPro" id="IPR029063">
    <property type="entry name" value="SAM-dependent_MTases_sf"/>
</dbReference>
<sequence>MKRRKRRNKENGSDPFGAVSFWPLFALRGGADGRTIYRRDMGRKGDARMMTPVERLFAVLDETARILQEELQCTYLEAVAETGENLFHGDVLQDEVSELNAKRLKKQYRELGLEQFQNEHIRKAFQLAVLKGMRQHVQPNHQMTPDAVSVFLAYLVRQFTRPHLALTILDPAVGTANLLTAVLNGLGGRQAKSYGVDVDDLLVKLAYVNANLQQHPVQLFNQDSLRPLFVEPADVVVCDLPVGYYPDDANASRFVLKAKEGRSYAHHLLIEQSLRYTKDGGYLFFLIPNTLFSSPQAEQLNEFLKETAIVQGLLQLPLSMFKHEQAAKSIFILQKKGPMAKAPKQVLLAELPRFSNKTAMQAMMAKIDAWIAGEKGR</sequence>
<feature type="domain" description="DNA methylase adenine-specific" evidence="1">
    <location>
        <begin position="144"/>
        <end position="355"/>
    </location>
</feature>
<accession>A0ABQ7HE94</accession>
<dbReference type="CDD" id="cd02440">
    <property type="entry name" value="AdoMet_MTases"/>
    <property type="match status" value="1"/>
</dbReference>
<reference evidence="3 4" key="1">
    <citation type="submission" date="2016-03" db="EMBL/GenBank/DDBJ databases">
        <title>Spore heat resistance.</title>
        <authorList>
            <person name="Boekhorst J."/>
            <person name="Berendsen E.M."/>
            <person name="Wells-Bennik M.H."/>
            <person name="Kuipers O.P."/>
        </authorList>
    </citation>
    <scope>NUCLEOTIDE SEQUENCE [LARGE SCALE GENOMIC DNA]</scope>
    <source>
        <strain evidence="3 4">GS8</strain>
    </source>
</reference>
<keyword evidence="3" id="KW-0808">Transferase</keyword>
<feature type="domain" description="YtxK-like N-terminal helical" evidence="2">
    <location>
        <begin position="54"/>
        <end position="133"/>
    </location>
</feature>
<dbReference type="Proteomes" id="UP000773850">
    <property type="component" value="Unassembled WGS sequence"/>
</dbReference>
<organism evidence="3 4">
    <name type="scientific">Geobacillus stearothermophilus</name>
    <name type="common">Bacillus stearothermophilus</name>
    <dbReference type="NCBI Taxonomy" id="1422"/>
    <lineage>
        <taxon>Bacteria</taxon>
        <taxon>Bacillati</taxon>
        <taxon>Bacillota</taxon>
        <taxon>Bacilli</taxon>
        <taxon>Bacillales</taxon>
        <taxon>Anoxybacillaceae</taxon>
        <taxon>Geobacillus</taxon>
    </lineage>
</organism>
<evidence type="ECO:0000259" key="2">
    <source>
        <dbReference type="Pfam" id="PF21106"/>
    </source>
</evidence>
<evidence type="ECO:0000259" key="1">
    <source>
        <dbReference type="Pfam" id="PF02384"/>
    </source>
</evidence>